<gene>
    <name evidence="1" type="ORF">CLIB1444_07S05490</name>
</gene>
<keyword evidence="2" id="KW-1185">Reference proteome</keyword>
<name>A0ACA9YAR9_9ASCO</name>
<sequence>MSSIRLGDTSSEDSNIVTYFQTFEHYNSIVNSKKHLFQTLSKIDMIIKDGIDLKSTQIVKNLNDIYNLIGISVSIVETNESLFEDFKDYFMVLCNRLLIKLFVGHTFNMFYNLTNEYIDFIWQVQRLLKTIFTFSFTNTDDPKLMDYKFPVGAEVVINILKFLQLPLFKYMRSEMDHFIYETIDSHIARPNEFFRGKIKRGYLINQEIELLDQSLLLILENCDLNTKLLQYFHNTLTNKPTHFSYEVYERNFNVIDRRLENLERSKQNESLFTIANTIKTLISNAIVKTMSTISSNRGFLHHSKTTDTVQIRPNGDGNQEIVSFKAPNWVNYIQFQDIGTQQNSDYKHPSPQSTSSETYLMDLEAHRGFRQKLKHLFWNNHIK</sequence>
<dbReference type="Proteomes" id="UP001152531">
    <property type="component" value="Unassembled WGS sequence"/>
</dbReference>
<organism evidence="1 2">
    <name type="scientific">[Candida] jaroonii</name>
    <dbReference type="NCBI Taxonomy" id="467808"/>
    <lineage>
        <taxon>Eukaryota</taxon>
        <taxon>Fungi</taxon>
        <taxon>Dikarya</taxon>
        <taxon>Ascomycota</taxon>
        <taxon>Saccharomycotina</taxon>
        <taxon>Pichiomycetes</taxon>
        <taxon>Debaryomycetaceae</taxon>
        <taxon>Yamadazyma</taxon>
    </lineage>
</organism>
<evidence type="ECO:0000313" key="1">
    <source>
        <dbReference type="EMBL" id="CAH6721923.1"/>
    </source>
</evidence>
<protein>
    <submittedName>
        <fullName evidence="1">Uncharacterized protein</fullName>
    </submittedName>
</protein>
<accession>A0ACA9YAR9</accession>
<proteinExistence type="predicted"/>
<evidence type="ECO:0000313" key="2">
    <source>
        <dbReference type="Proteomes" id="UP001152531"/>
    </source>
</evidence>
<dbReference type="EMBL" id="CALSDN010000007">
    <property type="protein sequence ID" value="CAH6721923.1"/>
    <property type="molecule type" value="Genomic_DNA"/>
</dbReference>
<comment type="caution">
    <text evidence="1">The sequence shown here is derived from an EMBL/GenBank/DDBJ whole genome shotgun (WGS) entry which is preliminary data.</text>
</comment>
<reference evidence="1" key="1">
    <citation type="submission" date="2022-06" db="EMBL/GenBank/DDBJ databases">
        <authorList>
            <person name="Legras J.-L."/>
            <person name="Devillers H."/>
            <person name="Grondin C."/>
        </authorList>
    </citation>
    <scope>NUCLEOTIDE SEQUENCE</scope>
    <source>
        <strain evidence="1">CLIB 1444</strain>
    </source>
</reference>